<name>A0A9Q3BJU9_9BASI</name>
<evidence type="ECO:0000313" key="2">
    <source>
        <dbReference type="Proteomes" id="UP000765509"/>
    </source>
</evidence>
<dbReference type="Proteomes" id="UP000765509">
    <property type="component" value="Unassembled WGS sequence"/>
</dbReference>
<dbReference type="EMBL" id="AVOT02001229">
    <property type="protein sequence ID" value="MBW0466170.1"/>
    <property type="molecule type" value="Genomic_DNA"/>
</dbReference>
<protein>
    <submittedName>
        <fullName evidence="1">Uncharacterized protein</fullName>
    </submittedName>
</protein>
<organism evidence="1 2">
    <name type="scientific">Austropuccinia psidii MF-1</name>
    <dbReference type="NCBI Taxonomy" id="1389203"/>
    <lineage>
        <taxon>Eukaryota</taxon>
        <taxon>Fungi</taxon>
        <taxon>Dikarya</taxon>
        <taxon>Basidiomycota</taxon>
        <taxon>Pucciniomycotina</taxon>
        <taxon>Pucciniomycetes</taxon>
        <taxon>Pucciniales</taxon>
        <taxon>Sphaerophragmiaceae</taxon>
        <taxon>Austropuccinia</taxon>
    </lineage>
</organism>
<proteinExistence type="predicted"/>
<comment type="caution">
    <text evidence="1">The sequence shown here is derived from an EMBL/GenBank/DDBJ whole genome shotgun (WGS) entry which is preliminary data.</text>
</comment>
<evidence type="ECO:0000313" key="1">
    <source>
        <dbReference type="EMBL" id="MBW0466170.1"/>
    </source>
</evidence>
<accession>A0A9Q3BJU9</accession>
<keyword evidence="2" id="KW-1185">Reference proteome</keyword>
<dbReference type="AlphaFoldDB" id="A0A9Q3BJU9"/>
<sequence>MVWPLQRFMTLTKPIMVSNLSDLLSHPASIVRRRGFLVLNLLLLGPPGANFETLKNKTALRPTIGSQTIPEDYEEPSRRVEDFDWKLLLMNPPPLMPPLSTPIVITGYRIRGFQQWNNTNRSWTNIGRPIHPQGNPIGVAPGVPILLTIKDGRLEKLKRNLVVQDAVYTNSEGSDELDGEELEMTTPIQKRRIQSTSLSPVQASTTIHEVIRSPPRGHPHFPPHPPMFSHPWPELPETQYPQNLSQSLTTINTGI</sequence>
<gene>
    <name evidence="1" type="ORF">O181_005885</name>
</gene>
<reference evidence="1" key="1">
    <citation type="submission" date="2021-03" db="EMBL/GenBank/DDBJ databases">
        <title>Draft genome sequence of rust myrtle Austropuccinia psidii MF-1, a brazilian biotype.</title>
        <authorList>
            <person name="Quecine M.C."/>
            <person name="Pachon D.M.R."/>
            <person name="Bonatelli M.L."/>
            <person name="Correr F.H."/>
            <person name="Franceschini L.M."/>
            <person name="Leite T.F."/>
            <person name="Margarido G.R.A."/>
            <person name="Almeida C.A."/>
            <person name="Ferrarezi J.A."/>
            <person name="Labate C.A."/>
        </authorList>
    </citation>
    <scope>NUCLEOTIDE SEQUENCE</scope>
    <source>
        <strain evidence="1">MF-1</strain>
    </source>
</reference>